<reference evidence="2" key="1">
    <citation type="submission" date="2016-10" db="EMBL/GenBank/DDBJ databases">
        <authorList>
            <person name="Varghese N."/>
            <person name="Submissions S."/>
        </authorList>
    </citation>
    <scope>NUCLEOTIDE SEQUENCE [LARGE SCALE GENOMIC DNA]</scope>
    <source>
        <strain evidence="2">DSM 44498</strain>
    </source>
</reference>
<dbReference type="EMBL" id="FNSV01000005">
    <property type="protein sequence ID" value="SED04232.1"/>
    <property type="molecule type" value="Genomic_DNA"/>
</dbReference>
<dbReference type="AlphaFoldDB" id="A0A1H4XET0"/>
<organism evidence="1 2">
    <name type="scientific">Rhodococcus koreensis</name>
    <dbReference type="NCBI Taxonomy" id="99653"/>
    <lineage>
        <taxon>Bacteria</taxon>
        <taxon>Bacillati</taxon>
        <taxon>Actinomycetota</taxon>
        <taxon>Actinomycetes</taxon>
        <taxon>Mycobacteriales</taxon>
        <taxon>Nocardiaceae</taxon>
        <taxon>Rhodococcus</taxon>
    </lineage>
</organism>
<dbReference type="Gene3D" id="3.20.20.370">
    <property type="entry name" value="Glycoside hydrolase/deacetylase"/>
    <property type="match status" value="1"/>
</dbReference>
<evidence type="ECO:0000313" key="2">
    <source>
        <dbReference type="Proteomes" id="UP000183561"/>
    </source>
</evidence>
<dbReference type="GO" id="GO:0005975">
    <property type="term" value="P:carbohydrate metabolic process"/>
    <property type="evidence" value="ECO:0007669"/>
    <property type="project" value="InterPro"/>
</dbReference>
<dbReference type="GO" id="GO:0016810">
    <property type="term" value="F:hydrolase activity, acting on carbon-nitrogen (but not peptide) bonds"/>
    <property type="evidence" value="ECO:0007669"/>
    <property type="project" value="InterPro"/>
</dbReference>
<keyword evidence="2" id="KW-1185">Reference proteome</keyword>
<dbReference type="PANTHER" id="PTHR47561:SF1">
    <property type="entry name" value="POLYSACCHARIDE DEACETYLASE FAMILY PROTEIN (AFU_ORTHOLOGUE AFUA_6G05030)"/>
    <property type="match status" value="1"/>
</dbReference>
<gene>
    <name evidence="1" type="ORF">SAMN04490239_6545</name>
</gene>
<dbReference type="OrthoDB" id="9784220at2"/>
<dbReference type="InterPro" id="IPR037950">
    <property type="entry name" value="PgdA-like"/>
</dbReference>
<dbReference type="PANTHER" id="PTHR47561">
    <property type="entry name" value="POLYSACCHARIDE DEACETYLASE FAMILY PROTEIN (AFU_ORTHOLOGUE AFUA_6G05030)"/>
    <property type="match status" value="1"/>
</dbReference>
<dbReference type="PROSITE" id="PS51677">
    <property type="entry name" value="NODB"/>
    <property type="match status" value="1"/>
</dbReference>
<dbReference type="RefSeq" id="WP_072937065.1">
    <property type="nucleotide sequence ID" value="NZ_CP070609.1"/>
</dbReference>
<proteinExistence type="predicted"/>
<name>A0A1H4XET0_9NOCA</name>
<dbReference type="InterPro" id="IPR002509">
    <property type="entry name" value="NODB_dom"/>
</dbReference>
<dbReference type="CDD" id="cd10938">
    <property type="entry name" value="CE4_HpPgdA_like"/>
    <property type="match status" value="1"/>
</dbReference>
<sequence length="306" mass="35107">MGHLELPAGKKIAVNLGTDFDAQSLWLGGFNKPSPSFMSRGEFGAKVGVPRLLDLYARYDIKTTWFTPGHTVDTFTKECEQIAEKGHEFGHHGYFHENPTLIDAGTEEELVERAFATFDKQLGVRPTGYRSPYWDYSDNTLDIVEKMGFKYDSSLMGRDLEAYRPQRWAIDWENGNKPGKASHVLELPVSWYLDDFPPLACITGVQAGQQDSRTVFERWRDIFDYGYQNVEGAAFVSCVHPQIVGQAHHMMWYQKLIEHMVSHDGVWFATTDEIADCWVDDEEDKRNMELPDIRTTAPRPSYYPDF</sequence>
<dbReference type="Proteomes" id="UP000183561">
    <property type="component" value="Unassembled WGS sequence"/>
</dbReference>
<dbReference type="Pfam" id="PF01522">
    <property type="entry name" value="Polysacc_deac_1"/>
    <property type="match status" value="1"/>
</dbReference>
<dbReference type="InterPro" id="IPR011330">
    <property type="entry name" value="Glyco_hydro/deAcase_b/a-brl"/>
</dbReference>
<protein>
    <submittedName>
        <fullName evidence="1">Polysaccharide deacetylase</fullName>
    </submittedName>
</protein>
<dbReference type="SUPFAM" id="SSF88713">
    <property type="entry name" value="Glycoside hydrolase/deacetylase"/>
    <property type="match status" value="1"/>
</dbReference>
<accession>A0A1H4XET0</accession>
<evidence type="ECO:0000313" key="1">
    <source>
        <dbReference type="EMBL" id="SED04232.1"/>
    </source>
</evidence>